<dbReference type="GO" id="GO:0006654">
    <property type="term" value="P:phosphatidic acid biosynthetic process"/>
    <property type="evidence" value="ECO:0007669"/>
    <property type="project" value="TreeGrafter"/>
</dbReference>
<sequence>MHRTIFTTPVVNSLLRGFSIAFLKLRGWTLDGQLPAAHPKCVLIAAPHTSNWDLPYTLMVAFALRLNVYWMGKQQIFRWPFGPVMRWLGGISVNREQSSNLVAASAAALVAADGAVQLIVPPEGTRSKTRYWKTGFYWIAHTAQVPIVMAYMDYERKLSGLGPIFVPSGDIEADMVKIKAFYAQFKGKNASQFDHQ</sequence>
<accession>A0A2N8KRM4</accession>
<evidence type="ECO:0000256" key="3">
    <source>
        <dbReference type="ARBA" id="ARBA00023315"/>
    </source>
</evidence>
<dbReference type="OrthoDB" id="9796839at2"/>
<dbReference type="GO" id="GO:0003841">
    <property type="term" value="F:1-acylglycerol-3-phosphate O-acyltransferase activity"/>
    <property type="evidence" value="ECO:0007669"/>
    <property type="project" value="TreeGrafter"/>
</dbReference>
<dbReference type="Proteomes" id="UP000235916">
    <property type="component" value="Unassembled WGS sequence"/>
</dbReference>
<keyword evidence="6" id="KW-1185">Reference proteome</keyword>
<dbReference type="Pfam" id="PF01553">
    <property type="entry name" value="Acyltransferase"/>
    <property type="match status" value="1"/>
</dbReference>
<dbReference type="RefSeq" id="WP_102769893.1">
    <property type="nucleotide sequence ID" value="NZ_CP124551.1"/>
</dbReference>
<comment type="pathway">
    <text evidence="1">Lipid metabolism.</text>
</comment>
<keyword evidence="2 5" id="KW-0808">Transferase</keyword>
<name>A0A2N8KRM4_9BURK</name>
<keyword evidence="3 5" id="KW-0012">Acyltransferase</keyword>
<dbReference type="SMART" id="SM00563">
    <property type="entry name" value="PlsC"/>
    <property type="match status" value="1"/>
</dbReference>
<evidence type="ECO:0000259" key="4">
    <source>
        <dbReference type="SMART" id="SM00563"/>
    </source>
</evidence>
<reference evidence="5 6" key="1">
    <citation type="submission" date="2018-01" db="EMBL/GenBank/DDBJ databases">
        <title>Draft genome sequence of Paucibacter aquatile CR182 isolated from freshwater of the Nakdong River.</title>
        <authorList>
            <person name="Choi A."/>
            <person name="Chung E.J."/>
        </authorList>
    </citation>
    <scope>NUCLEOTIDE SEQUENCE [LARGE SCALE GENOMIC DNA]</scope>
    <source>
        <strain evidence="5 6">CR182</strain>
    </source>
</reference>
<evidence type="ECO:0000313" key="5">
    <source>
        <dbReference type="EMBL" id="PND36117.1"/>
    </source>
</evidence>
<gene>
    <name evidence="5" type="ORF">C1O66_20520</name>
</gene>
<dbReference type="PANTHER" id="PTHR10434">
    <property type="entry name" value="1-ACYL-SN-GLYCEROL-3-PHOSPHATE ACYLTRANSFERASE"/>
    <property type="match status" value="1"/>
</dbReference>
<dbReference type="InterPro" id="IPR002123">
    <property type="entry name" value="Plipid/glycerol_acylTrfase"/>
</dbReference>
<dbReference type="SUPFAM" id="SSF69593">
    <property type="entry name" value="Glycerol-3-phosphate (1)-acyltransferase"/>
    <property type="match status" value="1"/>
</dbReference>
<dbReference type="AlphaFoldDB" id="A0A2N8KRM4"/>
<protein>
    <submittedName>
        <fullName evidence="5">Glycerol acyltransferase</fullName>
    </submittedName>
</protein>
<evidence type="ECO:0000256" key="1">
    <source>
        <dbReference type="ARBA" id="ARBA00005189"/>
    </source>
</evidence>
<dbReference type="EMBL" id="POSP01000004">
    <property type="protein sequence ID" value="PND36117.1"/>
    <property type="molecule type" value="Genomic_DNA"/>
</dbReference>
<comment type="caution">
    <text evidence="5">The sequence shown here is derived from an EMBL/GenBank/DDBJ whole genome shotgun (WGS) entry which is preliminary data.</text>
</comment>
<evidence type="ECO:0000313" key="6">
    <source>
        <dbReference type="Proteomes" id="UP000235916"/>
    </source>
</evidence>
<proteinExistence type="predicted"/>
<dbReference type="PANTHER" id="PTHR10434:SF9">
    <property type="entry name" value="PHOSPHOLIPID_GLYCEROL ACYLTRANSFERASE DOMAIN-CONTAINING PROTEIN"/>
    <property type="match status" value="1"/>
</dbReference>
<feature type="domain" description="Phospholipid/glycerol acyltransferase" evidence="4">
    <location>
        <begin position="42"/>
        <end position="155"/>
    </location>
</feature>
<evidence type="ECO:0000256" key="2">
    <source>
        <dbReference type="ARBA" id="ARBA00022679"/>
    </source>
</evidence>
<organism evidence="5 6">
    <name type="scientific">Kinneretia aquatilis</name>
    <dbReference type="NCBI Taxonomy" id="2070761"/>
    <lineage>
        <taxon>Bacteria</taxon>
        <taxon>Pseudomonadati</taxon>
        <taxon>Pseudomonadota</taxon>
        <taxon>Betaproteobacteria</taxon>
        <taxon>Burkholderiales</taxon>
        <taxon>Sphaerotilaceae</taxon>
        <taxon>Roseateles</taxon>
    </lineage>
</organism>